<evidence type="ECO:0000313" key="11">
    <source>
        <dbReference type="EMBL" id="ASG68788.1"/>
    </source>
</evidence>
<dbReference type="Proteomes" id="UP000249910">
    <property type="component" value="Chromosome"/>
</dbReference>
<evidence type="ECO:0000256" key="2">
    <source>
        <dbReference type="ARBA" id="ARBA00022553"/>
    </source>
</evidence>
<feature type="binding site" description="via phosphate group" evidence="6">
    <location>
        <position position="101"/>
    </location>
    <ligand>
        <name>Mg(2+)</name>
        <dbReference type="ChEBI" id="CHEBI:18420"/>
    </ligand>
</feature>
<evidence type="ECO:0000256" key="5">
    <source>
        <dbReference type="ARBA" id="ARBA00023235"/>
    </source>
</evidence>
<comment type="catalytic activity">
    <reaction evidence="6">
        <text>alpha-D-glucosamine 1-phosphate = D-glucosamine 6-phosphate</text>
        <dbReference type="Rhea" id="RHEA:23424"/>
        <dbReference type="ChEBI" id="CHEBI:58516"/>
        <dbReference type="ChEBI" id="CHEBI:58725"/>
        <dbReference type="EC" id="5.4.2.10"/>
    </reaction>
</comment>
<dbReference type="Gene3D" id="3.30.310.50">
    <property type="entry name" value="Alpha-D-phosphohexomutase, C-terminal domain"/>
    <property type="match status" value="1"/>
</dbReference>
<evidence type="ECO:0000256" key="4">
    <source>
        <dbReference type="ARBA" id="ARBA00022842"/>
    </source>
</evidence>
<keyword evidence="2 6" id="KW-0597">Phosphoprotein</keyword>
<feature type="domain" description="Alpha-D-phosphohexomutase alpha/beta/alpha" evidence="9">
    <location>
        <begin position="155"/>
        <end position="251"/>
    </location>
</feature>
<dbReference type="Pfam" id="PF02879">
    <property type="entry name" value="PGM_PMM_II"/>
    <property type="match status" value="1"/>
</dbReference>
<keyword evidence="4 6" id="KW-0460">Magnesium</keyword>
<feature type="binding site" evidence="6">
    <location>
        <position position="241"/>
    </location>
    <ligand>
        <name>Mg(2+)</name>
        <dbReference type="ChEBI" id="CHEBI:18420"/>
    </ligand>
</feature>
<evidence type="ECO:0000259" key="8">
    <source>
        <dbReference type="Pfam" id="PF02878"/>
    </source>
</evidence>
<dbReference type="CDD" id="cd05802">
    <property type="entry name" value="GlmM"/>
    <property type="match status" value="1"/>
</dbReference>
<dbReference type="InterPro" id="IPR005841">
    <property type="entry name" value="Alpha-D-phosphohexomutase_SF"/>
</dbReference>
<comment type="similarity">
    <text evidence="1 6">Belongs to the phosphohexose mutase family.</text>
</comment>
<proteinExistence type="inferred from homology"/>
<dbReference type="InterPro" id="IPR005845">
    <property type="entry name" value="A-D-PHexomutase_a/b/a-II"/>
</dbReference>
<dbReference type="PRINTS" id="PR00509">
    <property type="entry name" value="PGMPMM"/>
</dbReference>
<dbReference type="InterPro" id="IPR005844">
    <property type="entry name" value="A-D-PHexomutase_a/b/a-I"/>
</dbReference>
<dbReference type="InterPro" id="IPR006352">
    <property type="entry name" value="GlmM_bact"/>
</dbReference>
<feature type="binding site" evidence="6">
    <location>
        <position position="239"/>
    </location>
    <ligand>
        <name>Mg(2+)</name>
        <dbReference type="ChEBI" id="CHEBI:18420"/>
    </ligand>
</feature>
<comment type="PTM">
    <text evidence="6">Activated by phosphorylation.</text>
</comment>
<feature type="domain" description="Alpha-D-phosphohexomutase alpha/beta/alpha" evidence="8">
    <location>
        <begin position="3"/>
        <end position="135"/>
    </location>
</feature>
<name>A0ABM6M1Q1_9GAMM</name>
<dbReference type="Gene3D" id="3.40.120.10">
    <property type="entry name" value="Alpha-D-Glucose-1,6-Bisphosphate, subunit A, domain 3"/>
    <property type="match status" value="3"/>
</dbReference>
<keyword evidence="5 6" id="KW-0413">Isomerase</keyword>
<keyword evidence="12" id="KW-1185">Reference proteome</keyword>
<evidence type="ECO:0000259" key="7">
    <source>
        <dbReference type="Pfam" id="PF00408"/>
    </source>
</evidence>
<dbReference type="SUPFAM" id="SSF53738">
    <property type="entry name" value="Phosphoglucomutase, first 3 domains"/>
    <property type="match status" value="3"/>
</dbReference>
<dbReference type="InterPro" id="IPR005846">
    <property type="entry name" value="A-D-PHexomutase_a/b/a-III"/>
</dbReference>
<organism evidence="11 12">
    <name type="scientific">Francisella halioticida</name>
    <dbReference type="NCBI Taxonomy" id="549298"/>
    <lineage>
        <taxon>Bacteria</taxon>
        <taxon>Pseudomonadati</taxon>
        <taxon>Pseudomonadota</taxon>
        <taxon>Gammaproteobacteria</taxon>
        <taxon>Thiotrichales</taxon>
        <taxon>Francisellaceae</taxon>
        <taxon>Francisella</taxon>
    </lineage>
</organism>
<dbReference type="Pfam" id="PF02878">
    <property type="entry name" value="PGM_PMM_I"/>
    <property type="match status" value="1"/>
</dbReference>
<keyword evidence="3 6" id="KW-0479">Metal-binding</keyword>
<dbReference type="InterPro" id="IPR005843">
    <property type="entry name" value="A-D-PHexomutase_C"/>
</dbReference>
<evidence type="ECO:0000256" key="6">
    <source>
        <dbReference type="HAMAP-Rule" id="MF_01554"/>
    </source>
</evidence>
<dbReference type="InterPro" id="IPR016055">
    <property type="entry name" value="A-D-PHexomutase_a/b/a-I/II/III"/>
</dbReference>
<reference evidence="11 12" key="1">
    <citation type="submission" date="2017-06" db="EMBL/GenBank/DDBJ databases">
        <title>Complete genome of Francisella halioticida.</title>
        <authorList>
            <person name="Sjodin A."/>
        </authorList>
    </citation>
    <scope>NUCLEOTIDE SEQUENCE [LARGE SCALE GENOMIC DNA]</scope>
    <source>
        <strain evidence="11 12">DSM 23729</strain>
    </source>
</reference>
<feature type="domain" description="Alpha-D-phosphohexomutase C-terminal" evidence="7">
    <location>
        <begin position="371"/>
        <end position="436"/>
    </location>
</feature>
<feature type="binding site" evidence="6">
    <location>
        <position position="243"/>
    </location>
    <ligand>
        <name>Mg(2+)</name>
        <dbReference type="ChEBI" id="CHEBI:18420"/>
    </ligand>
</feature>
<accession>A0ABM6M1Q1</accession>
<dbReference type="HAMAP" id="MF_01554_B">
    <property type="entry name" value="GlmM_B"/>
    <property type="match status" value="1"/>
</dbReference>
<comment type="cofactor">
    <cofactor evidence="6">
        <name>Mg(2+)</name>
        <dbReference type="ChEBI" id="CHEBI:18420"/>
    </cofactor>
    <text evidence="6">Binds 1 Mg(2+) ion per subunit.</text>
</comment>
<dbReference type="EMBL" id="CP022132">
    <property type="protein sequence ID" value="ASG68788.1"/>
    <property type="molecule type" value="Genomic_DNA"/>
</dbReference>
<evidence type="ECO:0000313" key="12">
    <source>
        <dbReference type="Proteomes" id="UP000249910"/>
    </source>
</evidence>
<evidence type="ECO:0000256" key="1">
    <source>
        <dbReference type="ARBA" id="ARBA00010231"/>
    </source>
</evidence>
<evidence type="ECO:0000259" key="10">
    <source>
        <dbReference type="Pfam" id="PF02880"/>
    </source>
</evidence>
<dbReference type="Pfam" id="PF00408">
    <property type="entry name" value="PGM_PMM_IV"/>
    <property type="match status" value="1"/>
</dbReference>
<dbReference type="RefSeq" id="WP_088773253.1">
    <property type="nucleotide sequence ID" value="NZ_CP022132.1"/>
</dbReference>
<dbReference type="SUPFAM" id="SSF55957">
    <property type="entry name" value="Phosphoglucomutase, C-terminal domain"/>
    <property type="match status" value="1"/>
</dbReference>
<dbReference type="PANTHER" id="PTHR42946">
    <property type="entry name" value="PHOSPHOHEXOSE MUTASE"/>
    <property type="match status" value="1"/>
</dbReference>
<feature type="domain" description="Alpha-D-phosphohexomutase alpha/beta/alpha" evidence="10">
    <location>
        <begin position="256"/>
        <end position="358"/>
    </location>
</feature>
<dbReference type="InterPro" id="IPR050060">
    <property type="entry name" value="Phosphoglucosamine_mutase"/>
</dbReference>
<dbReference type="PANTHER" id="PTHR42946:SF1">
    <property type="entry name" value="PHOSPHOGLUCOMUTASE (ALPHA-D-GLUCOSE-1,6-BISPHOSPHATE-DEPENDENT)"/>
    <property type="match status" value="1"/>
</dbReference>
<protein>
    <recommendedName>
        <fullName evidence="6">Phosphoglucosamine mutase</fullName>
        <ecNumber evidence="6">5.4.2.10</ecNumber>
    </recommendedName>
</protein>
<gene>
    <name evidence="6" type="primary">glmM</name>
    <name evidence="11" type="ORF">CDV26_10715</name>
</gene>
<dbReference type="InterPro" id="IPR036900">
    <property type="entry name" value="A-D-PHexomutase_C_sf"/>
</dbReference>
<comment type="function">
    <text evidence="6">Catalyzes the conversion of glucosamine-6-phosphate to glucosamine-1-phosphate.</text>
</comment>
<dbReference type="EC" id="5.4.2.10" evidence="6"/>
<feature type="modified residue" description="Phosphoserine" evidence="6">
    <location>
        <position position="101"/>
    </location>
</feature>
<evidence type="ECO:0000256" key="3">
    <source>
        <dbReference type="ARBA" id="ARBA00022723"/>
    </source>
</evidence>
<dbReference type="Pfam" id="PF02880">
    <property type="entry name" value="PGM_PMM_III"/>
    <property type="match status" value="1"/>
</dbReference>
<feature type="active site" description="Phosphoserine intermediate" evidence="6">
    <location>
        <position position="101"/>
    </location>
</feature>
<sequence>MAKYFGTDGIRGDVGNSTITAEFMQKLGNSVGSLINDKGYAKFVVIGQDTRSSGRLLKFALVSGLNAAGIDVIDLGVVPTPVVAFMTVKHKASAGFVITASHNRFTDNGVKLFSSDGFKLDDSLEEEVEAKIDSNFIYQPEYRFGNYKVLDNSIDEYMSEIYERFGSIVKYKGKVVVDCAHGAASHNLEALLDKFNIDYVSIASNPDGVNINVECGATCIDNIKKALKEHNADLGISLDGDADRIIIVDENAEEIDGDGILNIVAQHSDICGGTNGIVGTQMTNMSYENHYKANNIPFVRSKVGDRYVLEDLKKYGYKIGGESSGHVINLNFGTTGDGLFTAIQLLAIFSHVDKPVSKFKLQGDMLMQQTLINVPLTRKVTAQDLEKMVGDVTDVEKRLASRGRVLLRPSGTEPVLRVMVEADDDVLALKEAEYLVEQVKQKLV</sequence>
<evidence type="ECO:0000259" key="9">
    <source>
        <dbReference type="Pfam" id="PF02879"/>
    </source>
</evidence>